<evidence type="ECO:0000259" key="3">
    <source>
        <dbReference type="Pfam" id="PF12539"/>
    </source>
</evidence>
<feature type="compositionally biased region" description="Basic and acidic residues" evidence="2">
    <location>
        <begin position="51"/>
        <end position="71"/>
    </location>
</feature>
<feature type="domain" description="Monopolin complex subunit Csm1/Pcs1 C-terminal" evidence="3">
    <location>
        <begin position="308"/>
        <end position="384"/>
    </location>
</feature>
<comment type="caution">
    <text evidence="4">The sequence shown here is derived from an EMBL/GenBank/DDBJ whole genome shotgun (WGS) entry which is preliminary data.</text>
</comment>
<dbReference type="GO" id="GO:0034506">
    <property type="term" value="C:chromosome, centromeric core domain"/>
    <property type="evidence" value="ECO:0007669"/>
    <property type="project" value="TreeGrafter"/>
</dbReference>
<feature type="compositionally biased region" description="Polar residues" evidence="2">
    <location>
        <begin position="116"/>
        <end position="129"/>
    </location>
</feature>
<dbReference type="GO" id="GO:0005730">
    <property type="term" value="C:nucleolus"/>
    <property type="evidence" value="ECO:0007669"/>
    <property type="project" value="TreeGrafter"/>
</dbReference>
<dbReference type="GO" id="GO:0072686">
    <property type="term" value="C:mitotic spindle"/>
    <property type="evidence" value="ECO:0007669"/>
    <property type="project" value="TreeGrafter"/>
</dbReference>
<dbReference type="CDD" id="cd23787">
    <property type="entry name" value="RWD_CSM1"/>
    <property type="match status" value="1"/>
</dbReference>
<dbReference type="EMBL" id="CAJVPK010000604">
    <property type="protein sequence ID" value="CAG8530933.1"/>
    <property type="molecule type" value="Genomic_DNA"/>
</dbReference>
<dbReference type="GO" id="GO:1990644">
    <property type="term" value="F:microtubule site clamp"/>
    <property type="evidence" value="ECO:0007669"/>
    <property type="project" value="TreeGrafter"/>
</dbReference>
<feature type="compositionally biased region" description="Polar residues" evidence="2">
    <location>
        <begin position="25"/>
        <end position="45"/>
    </location>
</feature>
<feature type="region of interest" description="Disordered" evidence="2">
    <location>
        <begin position="107"/>
        <end position="129"/>
    </location>
</feature>
<dbReference type="GO" id="GO:0045144">
    <property type="term" value="P:meiotic sister chromatid segregation"/>
    <property type="evidence" value="ECO:0007669"/>
    <property type="project" value="TreeGrafter"/>
</dbReference>
<dbReference type="PANTHER" id="PTHR28006">
    <property type="entry name" value="MONOPOLIN COMPLEX SUBUNIT CSM1"/>
    <property type="match status" value="1"/>
</dbReference>
<proteinExistence type="predicted"/>
<dbReference type="Gene3D" id="3.90.1150.80">
    <property type="match status" value="1"/>
</dbReference>
<dbReference type="Proteomes" id="UP000789706">
    <property type="component" value="Unassembled WGS sequence"/>
</dbReference>
<protein>
    <submittedName>
        <fullName evidence="4">6632_t:CDS:1</fullName>
    </submittedName>
</protein>
<dbReference type="OrthoDB" id="2431049at2759"/>
<feature type="coiled-coil region" evidence="1">
    <location>
        <begin position="139"/>
        <end position="290"/>
    </location>
</feature>
<dbReference type="AlphaFoldDB" id="A0A9N9AIM6"/>
<dbReference type="InterPro" id="IPR020981">
    <property type="entry name" value="Csm1/Pcs1_C"/>
</dbReference>
<name>A0A9N9AIM6_9GLOM</name>
<dbReference type="PANTHER" id="PTHR28006:SF1">
    <property type="entry name" value="MONOPOLIN COMPLEX SUBUNIT CSM1"/>
    <property type="match status" value="1"/>
</dbReference>
<dbReference type="GO" id="GO:0033551">
    <property type="term" value="C:monopolin complex"/>
    <property type="evidence" value="ECO:0007669"/>
    <property type="project" value="InterPro"/>
</dbReference>
<evidence type="ECO:0000313" key="5">
    <source>
        <dbReference type="Proteomes" id="UP000789706"/>
    </source>
</evidence>
<feature type="region of interest" description="Disordered" evidence="2">
    <location>
        <begin position="1"/>
        <end position="73"/>
    </location>
</feature>
<evidence type="ECO:0000256" key="1">
    <source>
        <dbReference type="SAM" id="Coils"/>
    </source>
</evidence>
<sequence length="404" mass="48102">MTRNQWPRTRGRGKKVEFEKDSEDPSSIQPIISPNRPITRSSARLSINEEDSTREITRRNTRQNKSEKSEIYGETTSHVAKKLKTTTQLNSTDIDYIIPKFPPIQSKKRKRLPDQTDIQNQTDFPNPSYENSLTIIEQLEETNKILDSVRAKQQLLESNHNAENEKHEQYLREFKQFAEEKFQNYERIITQLQNQIQEEDGRKFKIDQVSMLERDLHKEREERRILEQDLKKEKEETRKLIDQLEQSKHELQQLQLIENSKNIGELKQKIKRLEHEFSQERENSKKLKKELDKIPITDTKQMEILAQLNLYQDLSNLLIQNVKFISQNEQSFTCILSGRNGSLVFKLTFNGDEYLYEPSINPDRDAELLNILPDYLREEISFEKDNLDLFFWRALNFLQKRESD</sequence>
<organism evidence="4 5">
    <name type="scientific">Diversispora eburnea</name>
    <dbReference type="NCBI Taxonomy" id="1213867"/>
    <lineage>
        <taxon>Eukaryota</taxon>
        <taxon>Fungi</taxon>
        <taxon>Fungi incertae sedis</taxon>
        <taxon>Mucoromycota</taxon>
        <taxon>Glomeromycotina</taxon>
        <taxon>Glomeromycetes</taxon>
        <taxon>Diversisporales</taxon>
        <taxon>Diversisporaceae</taxon>
        <taxon>Diversispora</taxon>
    </lineage>
</organism>
<evidence type="ECO:0000313" key="4">
    <source>
        <dbReference type="EMBL" id="CAG8530933.1"/>
    </source>
</evidence>
<dbReference type="GO" id="GO:0051315">
    <property type="term" value="P:attachment of mitotic spindle microtubules to kinetochore"/>
    <property type="evidence" value="ECO:0007669"/>
    <property type="project" value="TreeGrafter"/>
</dbReference>
<accession>A0A9N9AIM6</accession>
<evidence type="ECO:0000256" key="2">
    <source>
        <dbReference type="SAM" id="MobiDB-lite"/>
    </source>
</evidence>
<dbReference type="InterPro" id="IPR038608">
    <property type="entry name" value="Csm1/Pcs1_C_sf"/>
</dbReference>
<dbReference type="Pfam" id="PF12539">
    <property type="entry name" value="Csm1"/>
    <property type="match status" value="1"/>
</dbReference>
<gene>
    <name evidence="4" type="ORF">DEBURN_LOCUS6135</name>
</gene>
<reference evidence="4" key="1">
    <citation type="submission" date="2021-06" db="EMBL/GenBank/DDBJ databases">
        <authorList>
            <person name="Kallberg Y."/>
            <person name="Tangrot J."/>
            <person name="Rosling A."/>
        </authorList>
    </citation>
    <scope>NUCLEOTIDE SEQUENCE</scope>
    <source>
        <strain evidence="4">AZ414A</strain>
    </source>
</reference>
<dbReference type="InterPro" id="IPR040349">
    <property type="entry name" value="Csm1/Pcs1"/>
</dbReference>
<keyword evidence="5" id="KW-1185">Reference proteome</keyword>
<keyword evidence="1" id="KW-0175">Coiled coil</keyword>